<dbReference type="PROSITE" id="PS01055">
    <property type="entry name" value="DNA_LIGASE_N1"/>
    <property type="match status" value="1"/>
</dbReference>
<dbReference type="SMART" id="SM00532">
    <property type="entry name" value="LIGANc"/>
    <property type="match status" value="1"/>
</dbReference>
<evidence type="ECO:0000259" key="10">
    <source>
        <dbReference type="PROSITE" id="PS50172"/>
    </source>
</evidence>
<feature type="region of interest" description="Disordered" evidence="9">
    <location>
        <begin position="925"/>
        <end position="982"/>
    </location>
</feature>
<dbReference type="HAMAP" id="MF_01588">
    <property type="entry name" value="DNA_ligase_A"/>
    <property type="match status" value="1"/>
</dbReference>
<evidence type="ECO:0000313" key="11">
    <source>
        <dbReference type="EMBL" id="MBW3082903.1"/>
    </source>
</evidence>
<feature type="active site" description="N6-AMP-lysine intermediate" evidence="7">
    <location>
        <position position="191"/>
    </location>
</feature>
<feature type="compositionally biased region" description="Gly residues" evidence="9">
    <location>
        <begin position="949"/>
        <end position="958"/>
    </location>
</feature>
<keyword evidence="12" id="KW-1185">Reference proteome</keyword>
<keyword evidence="6 7" id="KW-0234">DNA repair</keyword>
<dbReference type="EC" id="6.5.1.2" evidence="7 8"/>
<evidence type="ECO:0000256" key="7">
    <source>
        <dbReference type="HAMAP-Rule" id="MF_01588"/>
    </source>
</evidence>
<evidence type="ECO:0000256" key="4">
    <source>
        <dbReference type="ARBA" id="ARBA00022833"/>
    </source>
</evidence>
<keyword evidence="2 7" id="KW-0479">Metal-binding</keyword>
<feature type="domain" description="BRCT" evidence="10">
    <location>
        <begin position="848"/>
        <end position="928"/>
    </location>
</feature>
<dbReference type="Pfam" id="PF00533">
    <property type="entry name" value="BRCT"/>
    <property type="match status" value="1"/>
</dbReference>
<evidence type="ECO:0000256" key="8">
    <source>
        <dbReference type="RuleBase" id="RU000618"/>
    </source>
</evidence>
<evidence type="ECO:0000256" key="6">
    <source>
        <dbReference type="ARBA" id="ARBA00023204"/>
    </source>
</evidence>
<dbReference type="CDD" id="cd00114">
    <property type="entry name" value="LIGANc"/>
    <property type="match status" value="1"/>
</dbReference>
<dbReference type="InterPro" id="IPR013839">
    <property type="entry name" value="DNAligase_adenylation"/>
</dbReference>
<organism evidence="11 12">
    <name type="scientific">Bifidobacterium phasiani</name>
    <dbReference type="NCBI Taxonomy" id="2834431"/>
    <lineage>
        <taxon>Bacteria</taxon>
        <taxon>Bacillati</taxon>
        <taxon>Actinomycetota</taxon>
        <taxon>Actinomycetes</taxon>
        <taxon>Bifidobacteriales</taxon>
        <taxon>Bifidobacteriaceae</taxon>
        <taxon>Bifidobacterium</taxon>
    </lineage>
</organism>
<gene>
    <name evidence="7 11" type="primary">ligA</name>
    <name evidence="11" type="ORF">KIH73_05885</name>
</gene>
<dbReference type="InterPro" id="IPR033136">
    <property type="entry name" value="DNA_ligase_CS"/>
</dbReference>
<dbReference type="Pfam" id="PF12826">
    <property type="entry name" value="HHH_2"/>
    <property type="match status" value="1"/>
</dbReference>
<feature type="binding site" evidence="7">
    <location>
        <position position="522"/>
    </location>
    <ligand>
        <name>Zn(2+)</name>
        <dbReference type="ChEBI" id="CHEBI:29105"/>
    </ligand>
</feature>
<evidence type="ECO:0000256" key="5">
    <source>
        <dbReference type="ARBA" id="ARBA00022842"/>
    </source>
</evidence>
<dbReference type="InterPro" id="IPR001679">
    <property type="entry name" value="DNA_ligase"/>
</dbReference>
<dbReference type="PROSITE" id="PS01056">
    <property type="entry name" value="DNA_LIGASE_N2"/>
    <property type="match status" value="1"/>
</dbReference>
<keyword evidence="5 7" id="KW-0460">Magnesium</keyword>
<dbReference type="InterPro" id="IPR018239">
    <property type="entry name" value="DNA_ligase_AS"/>
</dbReference>
<dbReference type="CDD" id="cd17748">
    <property type="entry name" value="BRCT_DNA_ligase_like"/>
    <property type="match status" value="1"/>
</dbReference>
<keyword evidence="4 7" id="KW-0862">Zinc</keyword>
<dbReference type="PROSITE" id="PS50172">
    <property type="entry name" value="BRCT"/>
    <property type="match status" value="1"/>
</dbReference>
<dbReference type="NCBIfam" id="TIGR00575">
    <property type="entry name" value="dnlj"/>
    <property type="match status" value="1"/>
</dbReference>
<dbReference type="Proteomes" id="UP000812844">
    <property type="component" value="Unassembled WGS sequence"/>
</dbReference>
<evidence type="ECO:0000256" key="3">
    <source>
        <dbReference type="ARBA" id="ARBA00022763"/>
    </source>
</evidence>
<dbReference type="InterPro" id="IPR004149">
    <property type="entry name" value="Znf_DNAligase_C4"/>
</dbReference>
<comment type="function">
    <text evidence="7">DNA ligase that catalyzes the formation of phosphodiester linkages between 5'-phosphoryl and 3'-hydroxyl groups in double-stranded DNA using NAD as a coenzyme and as the energy source for the reaction. It is essential for DNA replication and repair of damaged DNA.</text>
</comment>
<feature type="binding site" evidence="7">
    <location>
        <position position="212"/>
    </location>
    <ligand>
        <name>NAD(+)</name>
        <dbReference type="ChEBI" id="CHEBI:57540"/>
    </ligand>
</feature>
<name>A0ABS6W8S3_9BIFI</name>
<dbReference type="GO" id="GO:0003911">
    <property type="term" value="F:DNA ligase (NAD+) activity"/>
    <property type="evidence" value="ECO:0007669"/>
    <property type="project" value="UniProtKB-EC"/>
</dbReference>
<protein>
    <recommendedName>
        <fullName evidence="7 8">DNA ligase</fullName>
        <ecNumber evidence="7 8">6.5.1.2</ecNumber>
    </recommendedName>
    <alternativeName>
        <fullName evidence="7">Polydeoxyribonucleotide synthase [NAD(+)]</fullName>
    </alternativeName>
</protein>
<dbReference type="Pfam" id="PF03120">
    <property type="entry name" value="OB_DNA_ligase"/>
    <property type="match status" value="1"/>
</dbReference>
<keyword evidence="7 8" id="KW-0436">Ligase</keyword>
<proteinExistence type="inferred from homology"/>
<feature type="binding site" evidence="7">
    <location>
        <position position="500"/>
    </location>
    <ligand>
        <name>Zn(2+)</name>
        <dbReference type="ChEBI" id="CHEBI:29105"/>
    </ligand>
</feature>
<evidence type="ECO:0000313" key="12">
    <source>
        <dbReference type="Proteomes" id="UP000812844"/>
    </source>
</evidence>
<evidence type="ECO:0000256" key="2">
    <source>
        <dbReference type="ARBA" id="ARBA00022723"/>
    </source>
</evidence>
<sequence>MSISASAASASEPQQLAWDFDAAGPADAGAGPARAAVPTGAAALPPGTVEWIATLQPTDADAMRLRTLDMDLLDAERAARLWAKVAAWVESDQIAYYIDDAPVSSDAAYDARMRCLEALEAAFPALDTPQSPTHRVGGTFSNEFASVRHPSRMMSLDDVFSIEELRDWYDGVRRDLDWPEGRPLPMSCEVKIDGLALNLIYRNGVLEQGLTRGDGVTGEDITLNVRTIASIPRNLGGDAGDVPEFVEIRGEVFMRWDDFATLNAENEDAGRAPFANPRNAAAGSLRQKDPRITATRRLSFYAHGIGRLDWGAGHPAGTHDEVADQSQAYGLYAKWGVPVSPHNRTVDDFDGILAMIDYYGEHRGDIEHALDGIVVKVDDLALQRSLGATSRAPRWAVAYKYPPEEANTELLDITVQVGRTGRVTPVAILKPVHVAGSTVARTTLHNPFEVKRKGILIGDTVVVRKAGDVIPELVGPVLERRKGREGTLREFVMPERCPSCGAGLAPAKEGDKDIRCPNVERCPAQLTERIINLASRKAFDIEHLGEQSAIALTNPEENRPDSVEQYAPHLGGTRHEVVVEPGGEPEPYEPAPGLELPPVQTPVLDSEAGLFSLDVDRLRDVRVWREIPIIEVRESVGADGRRKRTRKRIGGTGLWYQTEAFWTAPAPAKRLAAGGTTDGRGDAAAGESAAAAGGDAAARTGAARPDAPAYPGYDVPADAVVVRTETKGSRSGETGAQPIIIRPMENTRKMLEEIDKARHADLWRVLVALSIRRLGPPTARLIANAFGSLEAIAHADAEALSQIDGIGPEIAESVVGWFAAAREPGDWRGEILEAWRAAGVGTTVETNDLPQTLEGLTVVVTGSLEGYSRDSAKEAILARGGKAAGSVSRKTDYVVVGANAGSKAAKAEQLGVPMLDEAGFVRLLETGRPDGDPADGPAGGSAEEADGDAAGGPAGGAVDGPDAGATEGTEHPDAADAADAAL</sequence>
<dbReference type="PANTHER" id="PTHR23389:SF9">
    <property type="entry name" value="DNA LIGASE"/>
    <property type="match status" value="1"/>
</dbReference>
<accession>A0ABS6W8S3</accession>
<feature type="binding site" evidence="7">
    <location>
        <position position="376"/>
    </location>
    <ligand>
        <name>NAD(+)</name>
        <dbReference type="ChEBI" id="CHEBI:57540"/>
    </ligand>
</feature>
<comment type="similarity">
    <text evidence="7">Belongs to the NAD-dependent DNA ligase family. LigA subfamily.</text>
</comment>
<reference evidence="11 12" key="1">
    <citation type="submission" date="2021-05" db="EMBL/GenBank/DDBJ databases">
        <title>Phylogenetic classification of ten novel species belonging to the genus Bifidobacterium comprising B. colchicus sp. nov., B. abeli sp. nov., B. bicoloris sp. nov., B. guerezis sp. nov., B. rosaliae sp. nov., B. santillanensis sp. nov., B. argentati sp. nov., B. amazzoni sp. nov., B. pluviali sp. nov., and B. pinnaculum sp. nov.</title>
        <authorList>
            <person name="Lugli G.A."/>
            <person name="Ruiz Garcia L."/>
            <person name="Margolles A."/>
            <person name="Ventura M."/>
        </authorList>
    </citation>
    <scope>NUCLEOTIDE SEQUENCE [LARGE SCALE GENOMIC DNA]</scope>
    <source>
        <strain evidence="11 12">6T3</strain>
    </source>
</reference>
<dbReference type="InterPro" id="IPR001357">
    <property type="entry name" value="BRCT_dom"/>
</dbReference>
<feature type="binding site" evidence="7">
    <location>
        <position position="516"/>
    </location>
    <ligand>
        <name>Zn(2+)</name>
        <dbReference type="ChEBI" id="CHEBI:29105"/>
    </ligand>
</feature>
<keyword evidence="7 8" id="KW-0520">NAD</keyword>
<feature type="binding site" evidence="7">
    <location>
        <position position="189"/>
    </location>
    <ligand>
        <name>NAD(+)</name>
        <dbReference type="ChEBI" id="CHEBI:57540"/>
    </ligand>
</feature>
<evidence type="ECO:0000256" key="1">
    <source>
        <dbReference type="ARBA" id="ARBA00022705"/>
    </source>
</evidence>
<comment type="cofactor">
    <cofactor evidence="7">
        <name>Mg(2+)</name>
        <dbReference type="ChEBI" id="CHEBI:18420"/>
    </cofactor>
    <cofactor evidence="7">
        <name>Mn(2+)</name>
        <dbReference type="ChEBI" id="CHEBI:29035"/>
    </cofactor>
</comment>
<dbReference type="EMBL" id="JAHBBD010000011">
    <property type="protein sequence ID" value="MBW3082903.1"/>
    <property type="molecule type" value="Genomic_DNA"/>
</dbReference>
<dbReference type="Pfam" id="PF03119">
    <property type="entry name" value="DNA_ligase_ZBD"/>
    <property type="match status" value="1"/>
</dbReference>
<keyword evidence="1 7" id="KW-0235">DNA replication</keyword>
<feature type="binding site" evidence="7">
    <location>
        <position position="497"/>
    </location>
    <ligand>
        <name>Zn(2+)</name>
        <dbReference type="ChEBI" id="CHEBI:29105"/>
    </ligand>
</feature>
<dbReference type="SMART" id="SM00292">
    <property type="entry name" value="BRCT"/>
    <property type="match status" value="1"/>
</dbReference>
<keyword evidence="3 7" id="KW-0227">DNA damage</keyword>
<dbReference type="InterPro" id="IPR004150">
    <property type="entry name" value="NAD_DNA_ligase_OB"/>
</dbReference>
<keyword evidence="7" id="KW-0464">Manganese</keyword>
<dbReference type="NCBIfam" id="NF005932">
    <property type="entry name" value="PRK07956.1"/>
    <property type="match status" value="1"/>
</dbReference>
<evidence type="ECO:0000256" key="9">
    <source>
        <dbReference type="SAM" id="MobiDB-lite"/>
    </source>
</evidence>
<comment type="catalytic activity">
    <reaction evidence="7 8">
        <text>NAD(+) + (deoxyribonucleotide)n-3'-hydroxyl + 5'-phospho-(deoxyribonucleotide)m = (deoxyribonucleotide)n+m + AMP + beta-nicotinamide D-nucleotide.</text>
        <dbReference type="EC" id="6.5.1.2"/>
    </reaction>
</comment>
<feature type="binding site" evidence="7">
    <location>
        <position position="251"/>
    </location>
    <ligand>
        <name>NAD(+)</name>
        <dbReference type="ChEBI" id="CHEBI:57540"/>
    </ligand>
</feature>
<comment type="caution">
    <text evidence="11">The sequence shown here is derived from an EMBL/GenBank/DDBJ whole genome shotgun (WGS) entry which is preliminary data.</text>
</comment>
<dbReference type="InterPro" id="IPR041663">
    <property type="entry name" value="DisA/LigA_HHH"/>
</dbReference>
<dbReference type="PANTHER" id="PTHR23389">
    <property type="entry name" value="CHROMOSOME TRANSMISSION FIDELITY FACTOR 18"/>
    <property type="match status" value="1"/>
</dbReference>
<dbReference type="Pfam" id="PF01653">
    <property type="entry name" value="DNA_ligase_aden"/>
    <property type="match status" value="1"/>
</dbReference>
<feature type="binding site" evidence="7">
    <location>
        <position position="400"/>
    </location>
    <ligand>
        <name>NAD(+)</name>
        <dbReference type="ChEBI" id="CHEBI:57540"/>
    </ligand>
</feature>
<dbReference type="InterPro" id="IPR013840">
    <property type="entry name" value="DNAligase_N"/>
</dbReference>
<feature type="binding site" evidence="7">
    <location>
        <begin position="106"/>
        <end position="110"/>
    </location>
    <ligand>
        <name>NAD(+)</name>
        <dbReference type="ChEBI" id="CHEBI:57540"/>
    </ligand>
</feature>
<feature type="binding site" evidence="7">
    <location>
        <begin position="155"/>
        <end position="156"/>
    </location>
    <ligand>
        <name>NAD(+)</name>
        <dbReference type="ChEBI" id="CHEBI:57540"/>
    </ligand>
</feature>